<dbReference type="Gene3D" id="2.40.128.420">
    <property type="match status" value="1"/>
</dbReference>
<proteinExistence type="predicted"/>
<comment type="caution">
    <text evidence="2">The sequence shown here is derived from an EMBL/GenBank/DDBJ whole genome shotgun (WGS) entry which is preliminary data.</text>
</comment>
<sequence>MVKRTTFGNKKKKKKIMNKTFRKIGTAIMGLALVAGLSTSCSNGDWEDSLQGGTGNGGNNGKISVYFAMQAPIRVITLGNDDDAVNTDDNAHQFKLQATWGGGYKNTKDCKISYQIDPSLLPEGSGMEVLPETYYTLEDPTTLTIPKGKIIGGTTVHLTDAFFNDPKAATTHYVLPVRLVSSLTGDSIIEKQNYQMICVKYKNQYSGMYCKTGTTNIQELKTITHKNEDALDVVSTVDFNTSSITFSYPVKEWKHDDATDSWNQIDATKEMTFTLAFNGENCKVLQDGKEIGTGTFAPRGIQDFSDKNRMADCLKIKFNATVVTNAGDAAHEKTWNISADYVMSMMSRGNKLESWK</sequence>
<organism evidence="2 3">
    <name type="scientific">Segatella copri</name>
    <dbReference type="NCBI Taxonomy" id="165179"/>
    <lineage>
        <taxon>Bacteria</taxon>
        <taxon>Pseudomonadati</taxon>
        <taxon>Bacteroidota</taxon>
        <taxon>Bacteroidia</taxon>
        <taxon>Bacteroidales</taxon>
        <taxon>Prevotellaceae</taxon>
        <taxon>Segatella</taxon>
    </lineage>
</organism>
<dbReference type="AlphaFoldDB" id="A0A6I2TY15"/>
<feature type="domain" description="BT-3987-like N-terminal" evidence="1">
    <location>
        <begin position="65"/>
        <end position="182"/>
    </location>
</feature>
<protein>
    <submittedName>
        <fullName evidence="2">DUF1735 domain-containing protein</fullName>
    </submittedName>
</protein>
<name>A0A6I2TY15_9BACT</name>
<dbReference type="InterPro" id="IPR013728">
    <property type="entry name" value="BT_3987-like_N"/>
</dbReference>
<accession>A0A6I2TY15</accession>
<dbReference type="EMBL" id="VUNF01000012">
    <property type="protein sequence ID" value="MST77552.1"/>
    <property type="molecule type" value="Genomic_DNA"/>
</dbReference>
<dbReference type="Pfam" id="PF08522">
    <property type="entry name" value="BT_3987-like_N"/>
    <property type="match status" value="1"/>
</dbReference>
<evidence type="ECO:0000259" key="1">
    <source>
        <dbReference type="Pfam" id="PF08522"/>
    </source>
</evidence>
<reference evidence="2 3" key="1">
    <citation type="submission" date="2019-08" db="EMBL/GenBank/DDBJ databases">
        <title>In-depth cultivation of the pig gut microbiome towards novel bacterial diversity and tailored functional studies.</title>
        <authorList>
            <person name="Wylensek D."/>
            <person name="Hitch T.C.A."/>
            <person name="Clavel T."/>
        </authorList>
    </citation>
    <scope>NUCLEOTIDE SEQUENCE [LARGE SCALE GENOMIC DNA]</scope>
    <source>
        <strain evidence="2 3">LKV-178-WT-2C</strain>
    </source>
</reference>
<dbReference type="Proteomes" id="UP000450161">
    <property type="component" value="Unassembled WGS sequence"/>
</dbReference>
<evidence type="ECO:0000313" key="2">
    <source>
        <dbReference type="EMBL" id="MST77552.1"/>
    </source>
</evidence>
<gene>
    <name evidence="2" type="ORF">FYJ72_07640</name>
</gene>
<evidence type="ECO:0000313" key="3">
    <source>
        <dbReference type="Proteomes" id="UP000450161"/>
    </source>
</evidence>
<dbReference type="Gene3D" id="2.60.40.1740">
    <property type="entry name" value="hypothetical protein (bacova_03559)"/>
    <property type="match status" value="1"/>
</dbReference>